<dbReference type="InterPro" id="IPR003339">
    <property type="entry name" value="ABC/ECF_trnsptr_transmembrane"/>
</dbReference>
<gene>
    <name evidence="7" type="ORF">PJ311_17500</name>
</gene>
<sequence length="223" mass="25307">MLFDVRLQFLMLLSCSGVILFTSVKTTIFLAGIALLFLGCQQLWKPLFYWMIIYTSLLIAYSLANQYLKISSFGYISIILFIILRISPTLIIASSLAKVPSGKLLASLQRMRIPDSLLLTLTVALRFFPVLKMEAKIINENAVVRRVSYKQLGNWLRVTRLFEYNIVPLLMRTIRLADDLSSSAATRGIDAPFKKTTIYIIRFSAIDSIGFILLTFSLMTPFI</sequence>
<keyword evidence="4 6" id="KW-1133">Transmembrane helix</keyword>
<dbReference type="PANTHER" id="PTHR34857">
    <property type="entry name" value="SLL0384 PROTEIN"/>
    <property type="match status" value="1"/>
</dbReference>
<dbReference type="EMBL" id="JAQKAB010000015">
    <property type="protein sequence ID" value="MDA7028339.1"/>
    <property type="molecule type" value="Genomic_DNA"/>
</dbReference>
<keyword evidence="8" id="KW-1185">Reference proteome</keyword>
<dbReference type="CDD" id="cd16914">
    <property type="entry name" value="EcfT"/>
    <property type="match status" value="1"/>
</dbReference>
<evidence type="ECO:0000256" key="4">
    <source>
        <dbReference type="ARBA" id="ARBA00022989"/>
    </source>
</evidence>
<evidence type="ECO:0000313" key="7">
    <source>
        <dbReference type="EMBL" id="MDA7028339.1"/>
    </source>
</evidence>
<evidence type="ECO:0000256" key="1">
    <source>
        <dbReference type="ARBA" id="ARBA00004141"/>
    </source>
</evidence>
<dbReference type="Proteomes" id="UP001211894">
    <property type="component" value="Unassembled WGS sequence"/>
</dbReference>
<evidence type="ECO:0000256" key="3">
    <source>
        <dbReference type="ARBA" id="ARBA00022692"/>
    </source>
</evidence>
<feature type="transmembrane region" description="Helical" evidence="6">
    <location>
        <begin position="73"/>
        <end position="93"/>
    </location>
</feature>
<organism evidence="7 8">
    <name type="scientific">Bacillus changyiensis</name>
    <dbReference type="NCBI Taxonomy" id="3004103"/>
    <lineage>
        <taxon>Bacteria</taxon>
        <taxon>Bacillati</taxon>
        <taxon>Bacillota</taxon>
        <taxon>Bacilli</taxon>
        <taxon>Bacillales</taxon>
        <taxon>Bacillaceae</taxon>
        <taxon>Bacillus</taxon>
    </lineage>
</organism>
<keyword evidence="2" id="KW-1003">Cell membrane</keyword>
<proteinExistence type="predicted"/>
<comment type="caution">
    <text evidence="7">The sequence shown here is derived from an EMBL/GenBank/DDBJ whole genome shotgun (WGS) entry which is preliminary data.</text>
</comment>
<name>A0ABT4X7S2_9BACI</name>
<reference evidence="7 8" key="1">
    <citation type="submission" date="2023-01" db="EMBL/GenBank/DDBJ databases">
        <title>Bacillus changyiensis sp. nov., isolated from a coastal deposit.</title>
        <authorList>
            <person name="Xiao G."/>
            <person name="Lai Q."/>
            <person name="Hu Z."/>
            <person name="Shao Z."/>
        </authorList>
    </citation>
    <scope>NUCLEOTIDE SEQUENCE [LARGE SCALE GENOMIC DNA]</scope>
    <source>
        <strain evidence="7 8">CLL-7-23</strain>
    </source>
</reference>
<evidence type="ECO:0000313" key="8">
    <source>
        <dbReference type="Proteomes" id="UP001211894"/>
    </source>
</evidence>
<keyword evidence="5 6" id="KW-0472">Membrane</keyword>
<dbReference type="Pfam" id="PF02361">
    <property type="entry name" value="CbiQ"/>
    <property type="match status" value="1"/>
</dbReference>
<protein>
    <submittedName>
        <fullName evidence="7">Energy-coupling factor transporter transmembrane component T</fullName>
    </submittedName>
</protein>
<accession>A0ABT4X7S2</accession>
<evidence type="ECO:0000256" key="6">
    <source>
        <dbReference type="SAM" id="Phobius"/>
    </source>
</evidence>
<feature type="transmembrane region" description="Helical" evidence="6">
    <location>
        <begin position="47"/>
        <end position="64"/>
    </location>
</feature>
<feature type="transmembrane region" description="Helical" evidence="6">
    <location>
        <begin position="12"/>
        <end position="35"/>
    </location>
</feature>
<keyword evidence="3 6" id="KW-0812">Transmembrane</keyword>
<dbReference type="InterPro" id="IPR051611">
    <property type="entry name" value="ECF_transporter_component"/>
</dbReference>
<dbReference type="PANTHER" id="PTHR34857:SF2">
    <property type="entry name" value="SLL0384 PROTEIN"/>
    <property type="match status" value="1"/>
</dbReference>
<comment type="subcellular location">
    <subcellularLocation>
        <location evidence="1">Membrane</location>
        <topology evidence="1">Multi-pass membrane protein</topology>
    </subcellularLocation>
</comment>
<evidence type="ECO:0000256" key="2">
    <source>
        <dbReference type="ARBA" id="ARBA00022475"/>
    </source>
</evidence>
<dbReference type="RefSeq" id="WP_271342148.1">
    <property type="nucleotide sequence ID" value="NZ_JAQKAB010000015.1"/>
</dbReference>
<feature type="transmembrane region" description="Helical" evidence="6">
    <location>
        <begin position="199"/>
        <end position="219"/>
    </location>
</feature>
<evidence type="ECO:0000256" key="5">
    <source>
        <dbReference type="ARBA" id="ARBA00023136"/>
    </source>
</evidence>
<feature type="transmembrane region" description="Helical" evidence="6">
    <location>
        <begin position="113"/>
        <end position="131"/>
    </location>
</feature>